<dbReference type="PROSITE" id="PS51375">
    <property type="entry name" value="PPR"/>
    <property type="match status" value="7"/>
</dbReference>
<evidence type="ECO:0000313" key="4">
    <source>
        <dbReference type="EMBL" id="PNR59350.1"/>
    </source>
</evidence>
<keyword evidence="6" id="KW-1185">Reference proteome</keyword>
<feature type="repeat" description="PPR" evidence="3">
    <location>
        <begin position="525"/>
        <end position="559"/>
    </location>
</feature>
<dbReference type="FunCoup" id="A0A2K1L014">
    <property type="interactions" value="2129"/>
</dbReference>
<dbReference type="PANTHER" id="PTHR47874:SF4">
    <property type="entry name" value="EXPRESSED PROTEIN"/>
    <property type="match status" value="1"/>
</dbReference>
<dbReference type="PaxDb" id="3218-PP1S7_100V6.1"/>
<dbReference type="EnsemblPlants" id="Pp3c2_3210V3.1">
    <property type="protein sequence ID" value="Pp3c2_3210V3.1"/>
    <property type="gene ID" value="Pp3c2_3210"/>
</dbReference>
<dbReference type="Gramene" id="Pp3c2_3210V3.3">
    <property type="protein sequence ID" value="Pp3c2_3210V3.3"/>
    <property type="gene ID" value="Pp3c2_3210"/>
</dbReference>
<evidence type="ECO:0000256" key="3">
    <source>
        <dbReference type="PROSITE-ProRule" id="PRU00708"/>
    </source>
</evidence>
<feature type="repeat" description="PPR" evidence="3">
    <location>
        <begin position="207"/>
        <end position="241"/>
    </location>
</feature>
<comment type="similarity">
    <text evidence="1">Belongs to the PPR family. P subfamily.</text>
</comment>
<evidence type="ECO:0000313" key="6">
    <source>
        <dbReference type="Proteomes" id="UP000006727"/>
    </source>
</evidence>
<reference evidence="4 6" key="1">
    <citation type="journal article" date="2008" name="Science">
        <title>The Physcomitrella genome reveals evolutionary insights into the conquest of land by plants.</title>
        <authorList>
            <person name="Rensing S."/>
            <person name="Lang D."/>
            <person name="Zimmer A."/>
            <person name="Terry A."/>
            <person name="Salamov A."/>
            <person name="Shapiro H."/>
            <person name="Nishiyama T."/>
            <person name="Perroud P.-F."/>
            <person name="Lindquist E."/>
            <person name="Kamisugi Y."/>
            <person name="Tanahashi T."/>
            <person name="Sakakibara K."/>
            <person name="Fujita T."/>
            <person name="Oishi K."/>
            <person name="Shin-I T."/>
            <person name="Kuroki Y."/>
            <person name="Toyoda A."/>
            <person name="Suzuki Y."/>
            <person name="Hashimoto A."/>
            <person name="Yamaguchi K."/>
            <person name="Sugano A."/>
            <person name="Kohara Y."/>
            <person name="Fujiyama A."/>
            <person name="Anterola A."/>
            <person name="Aoki S."/>
            <person name="Ashton N."/>
            <person name="Barbazuk W.B."/>
            <person name="Barker E."/>
            <person name="Bennetzen J."/>
            <person name="Bezanilla M."/>
            <person name="Blankenship R."/>
            <person name="Cho S.H."/>
            <person name="Dutcher S."/>
            <person name="Estelle M."/>
            <person name="Fawcett J.A."/>
            <person name="Gundlach H."/>
            <person name="Hanada K."/>
            <person name="Heyl A."/>
            <person name="Hicks K.A."/>
            <person name="Hugh J."/>
            <person name="Lohr M."/>
            <person name="Mayer K."/>
            <person name="Melkozernov A."/>
            <person name="Murata T."/>
            <person name="Nelson D."/>
            <person name="Pils B."/>
            <person name="Prigge M."/>
            <person name="Reiss B."/>
            <person name="Renner T."/>
            <person name="Rombauts S."/>
            <person name="Rushton P."/>
            <person name="Sanderfoot A."/>
            <person name="Schween G."/>
            <person name="Shiu S.-H."/>
            <person name="Stueber K."/>
            <person name="Theodoulou F.L."/>
            <person name="Tu H."/>
            <person name="Van de Peer Y."/>
            <person name="Verrier P.J."/>
            <person name="Waters E."/>
            <person name="Wood A."/>
            <person name="Yang L."/>
            <person name="Cove D."/>
            <person name="Cuming A."/>
            <person name="Hasebe M."/>
            <person name="Lucas S."/>
            <person name="Mishler D.B."/>
            <person name="Reski R."/>
            <person name="Grigoriev I."/>
            <person name="Quatrano R.S."/>
            <person name="Boore J.L."/>
        </authorList>
    </citation>
    <scope>NUCLEOTIDE SEQUENCE [LARGE SCALE GENOMIC DNA]</scope>
    <source>
        <strain evidence="5 6">cv. Gransden 2004</strain>
    </source>
</reference>
<dbReference type="EnsemblPlants" id="Pp3c2_3210V3.2">
    <property type="protein sequence ID" value="Pp3c2_3210V3.2"/>
    <property type="gene ID" value="Pp3c2_3210"/>
</dbReference>
<dbReference type="InterPro" id="IPR044179">
    <property type="entry name" value="PPR5-like"/>
</dbReference>
<proteinExistence type="inferred from homology"/>
<dbReference type="GO" id="GO:0003729">
    <property type="term" value="F:mRNA binding"/>
    <property type="evidence" value="ECO:0000318"/>
    <property type="project" value="GO_Central"/>
</dbReference>
<dbReference type="InParanoid" id="A0A2K1L014"/>
<dbReference type="Pfam" id="PF13041">
    <property type="entry name" value="PPR_2"/>
    <property type="match status" value="2"/>
</dbReference>
<dbReference type="OMA" id="PENEYRP"/>
<evidence type="ECO:0000256" key="1">
    <source>
        <dbReference type="ARBA" id="ARBA00007626"/>
    </source>
</evidence>
<dbReference type="Proteomes" id="UP000006727">
    <property type="component" value="Chromosome 2"/>
</dbReference>
<evidence type="ECO:0008006" key="7">
    <source>
        <dbReference type="Google" id="ProtNLM"/>
    </source>
</evidence>
<dbReference type="NCBIfam" id="TIGR00756">
    <property type="entry name" value="PPR"/>
    <property type="match status" value="6"/>
</dbReference>
<gene>
    <name evidence="4" type="ORF">PHYPA_002141</name>
</gene>
<dbReference type="InterPro" id="IPR002885">
    <property type="entry name" value="PPR_rpt"/>
</dbReference>
<reference evidence="5" key="3">
    <citation type="submission" date="2020-12" db="UniProtKB">
        <authorList>
            <consortium name="EnsemblPlants"/>
        </authorList>
    </citation>
    <scope>IDENTIFICATION</scope>
</reference>
<organism evidence="4">
    <name type="scientific">Physcomitrium patens</name>
    <name type="common">Spreading-leaved earth moss</name>
    <name type="synonym">Physcomitrella patens</name>
    <dbReference type="NCBI Taxonomy" id="3218"/>
    <lineage>
        <taxon>Eukaryota</taxon>
        <taxon>Viridiplantae</taxon>
        <taxon>Streptophyta</taxon>
        <taxon>Embryophyta</taxon>
        <taxon>Bryophyta</taxon>
        <taxon>Bryophytina</taxon>
        <taxon>Bryopsida</taxon>
        <taxon>Funariidae</taxon>
        <taxon>Funariales</taxon>
        <taxon>Funariaceae</taxon>
        <taxon>Physcomitrium</taxon>
    </lineage>
</organism>
<reference evidence="4 6" key="2">
    <citation type="journal article" date="2018" name="Plant J.">
        <title>The Physcomitrella patens chromosome-scale assembly reveals moss genome structure and evolution.</title>
        <authorList>
            <person name="Lang D."/>
            <person name="Ullrich K.K."/>
            <person name="Murat F."/>
            <person name="Fuchs J."/>
            <person name="Jenkins J."/>
            <person name="Haas F.B."/>
            <person name="Piednoel M."/>
            <person name="Gundlach H."/>
            <person name="Van Bel M."/>
            <person name="Meyberg R."/>
            <person name="Vives C."/>
            <person name="Morata J."/>
            <person name="Symeonidi A."/>
            <person name="Hiss M."/>
            <person name="Muchero W."/>
            <person name="Kamisugi Y."/>
            <person name="Saleh O."/>
            <person name="Blanc G."/>
            <person name="Decker E.L."/>
            <person name="van Gessel N."/>
            <person name="Grimwood J."/>
            <person name="Hayes R.D."/>
            <person name="Graham S.W."/>
            <person name="Gunter L.E."/>
            <person name="McDaniel S.F."/>
            <person name="Hoernstein S.N.W."/>
            <person name="Larsson A."/>
            <person name="Li F.W."/>
            <person name="Perroud P.F."/>
            <person name="Phillips J."/>
            <person name="Ranjan P."/>
            <person name="Rokshar D.S."/>
            <person name="Rothfels C.J."/>
            <person name="Schneider L."/>
            <person name="Shu S."/>
            <person name="Stevenson D.W."/>
            <person name="Thummler F."/>
            <person name="Tillich M."/>
            <person name="Villarreal Aguilar J.C."/>
            <person name="Widiez T."/>
            <person name="Wong G.K."/>
            <person name="Wymore A."/>
            <person name="Zhang Y."/>
            <person name="Zimmer A.D."/>
            <person name="Quatrano R.S."/>
            <person name="Mayer K.F.X."/>
            <person name="Goodstein D."/>
            <person name="Casacuberta J.M."/>
            <person name="Vandepoele K."/>
            <person name="Reski R."/>
            <person name="Cuming A.C."/>
            <person name="Tuskan G.A."/>
            <person name="Maumus F."/>
            <person name="Salse J."/>
            <person name="Schmutz J."/>
            <person name="Rensing S.A."/>
        </authorList>
    </citation>
    <scope>NUCLEOTIDE SEQUENCE [LARGE SCALE GENOMIC DNA]</scope>
    <source>
        <strain evidence="5 6">cv. Gransden 2004</strain>
    </source>
</reference>
<dbReference type="InterPro" id="IPR011990">
    <property type="entry name" value="TPR-like_helical_dom_sf"/>
</dbReference>
<dbReference type="EnsemblPlants" id="Pp3c2_3210V3.3">
    <property type="protein sequence ID" value="Pp3c2_3210V3.3"/>
    <property type="gene ID" value="Pp3c2_3210"/>
</dbReference>
<evidence type="ECO:0000256" key="2">
    <source>
        <dbReference type="ARBA" id="ARBA00022737"/>
    </source>
</evidence>
<feature type="repeat" description="PPR" evidence="3">
    <location>
        <begin position="313"/>
        <end position="347"/>
    </location>
</feature>
<feature type="repeat" description="PPR" evidence="3">
    <location>
        <begin position="242"/>
        <end position="272"/>
    </location>
</feature>
<feature type="repeat" description="PPR" evidence="3">
    <location>
        <begin position="490"/>
        <end position="524"/>
    </location>
</feature>
<keyword evidence="2" id="KW-0677">Repeat</keyword>
<feature type="repeat" description="PPR" evidence="3">
    <location>
        <begin position="278"/>
        <end position="312"/>
    </location>
</feature>
<feature type="repeat" description="PPR" evidence="3">
    <location>
        <begin position="348"/>
        <end position="382"/>
    </location>
</feature>
<dbReference type="EMBL" id="ABEU02000002">
    <property type="protein sequence ID" value="PNR59350.1"/>
    <property type="molecule type" value="Genomic_DNA"/>
</dbReference>
<accession>A0A2K1L014</accession>
<evidence type="ECO:0000313" key="5">
    <source>
        <dbReference type="EnsemblPlants" id="Pp3c2_3210V3.1"/>
    </source>
</evidence>
<dbReference type="Gramene" id="Pp3c2_3210V3.1">
    <property type="protein sequence ID" value="Pp3c2_3210V3.1"/>
    <property type="gene ID" value="Pp3c2_3210"/>
</dbReference>
<protein>
    <recommendedName>
        <fullName evidence="7">Pentacotripeptide-repeat region of PRORP domain-containing protein</fullName>
    </recommendedName>
</protein>
<dbReference type="Pfam" id="PF13812">
    <property type="entry name" value="PPR_3"/>
    <property type="match status" value="1"/>
</dbReference>
<dbReference type="AlphaFoldDB" id="A0A2K1L014"/>
<name>A0A2K1L014_PHYPA</name>
<sequence length="583" mass="65303">MRGGNQLNPLLRSLGRLCLNATPCSTSQGVFSAASIQVEESIRREIHTGEGSKTGFRANESKNKAAYAPHLDYPISCLDFVRGSSAHMSTLAEAGPASPPDVQEGDSFNALYPTNKEPQRVLFRRKGGDKFARSRTNSVIAALVKSLESSQSNAEVAEILEQRSEELLRPNSWPWLPLLDALQKGPKPHIAMEVFNWKKSKLGWEANPKEYAKMISFAGRISQPQLAADLFDEMEKRGIKKTAVSFNALIHSYGRNNEAHKALQLFEDMKATNDCQPTLVTYNTLISMYSRMGATEEMKKLFLDCKEAGFSPDRHTYNALIWGYMRAGQLSQMEETFNELQAGECKADVITYNAQIIGYARANAVNKMEAVFSSMQAAGIPINAMVGEILIEVYSRTKHFEKMENALKIMDVTPGVQYGSRVHSMVIESYADANKLDEMEAAISRMFQNKRMFSSPKSLHALIMAYSRAGEYGRLAKTMEVVKGAGWILQSSIYNILISEYGKGGHLDRMEQVFREMMDASCPPSFETFQYMIDAYEANNNEAEVDRILDLMRKAGCEPKSNVMPTSDRMWTDDEIFGGKIRR</sequence>
<dbReference type="PANTHER" id="PTHR47874">
    <property type="entry name" value="EXPRESSED PROTEIN"/>
    <property type="match status" value="1"/>
</dbReference>
<dbReference type="Gene3D" id="1.25.40.10">
    <property type="entry name" value="Tetratricopeptide repeat domain"/>
    <property type="match status" value="4"/>
</dbReference>
<dbReference type="Gramene" id="Pp3c2_3210V3.2">
    <property type="protein sequence ID" value="Pp3c2_3210V3.2"/>
    <property type="gene ID" value="Pp3c2_3210"/>
</dbReference>